<dbReference type="OrthoDB" id="4851120at2759"/>
<name>A0A8H3W599_9PEZI</name>
<keyword evidence="1" id="KW-0812">Transmembrane</keyword>
<organism evidence="2 3">
    <name type="scientific">Colletotrichum asianum</name>
    <dbReference type="NCBI Taxonomy" id="702518"/>
    <lineage>
        <taxon>Eukaryota</taxon>
        <taxon>Fungi</taxon>
        <taxon>Dikarya</taxon>
        <taxon>Ascomycota</taxon>
        <taxon>Pezizomycotina</taxon>
        <taxon>Sordariomycetes</taxon>
        <taxon>Hypocreomycetidae</taxon>
        <taxon>Glomerellales</taxon>
        <taxon>Glomerellaceae</taxon>
        <taxon>Colletotrichum</taxon>
        <taxon>Colletotrichum gloeosporioides species complex</taxon>
    </lineage>
</organism>
<reference evidence="2 3" key="1">
    <citation type="submission" date="2019-12" db="EMBL/GenBank/DDBJ databases">
        <title>A genome sequence resource for the geographically widespread anthracnose pathogen Colletotrichum asianum.</title>
        <authorList>
            <person name="Meng Y."/>
        </authorList>
    </citation>
    <scope>NUCLEOTIDE SEQUENCE [LARGE SCALE GENOMIC DNA]</scope>
    <source>
        <strain evidence="2 3">ICMP 18580</strain>
    </source>
</reference>
<accession>A0A8H3W599</accession>
<dbReference type="EMBL" id="WOWK01000094">
    <property type="protein sequence ID" value="KAF0319527.1"/>
    <property type="molecule type" value="Genomic_DNA"/>
</dbReference>
<feature type="transmembrane region" description="Helical" evidence="1">
    <location>
        <begin position="176"/>
        <end position="199"/>
    </location>
</feature>
<keyword evidence="1" id="KW-0472">Membrane</keyword>
<dbReference type="Proteomes" id="UP000434172">
    <property type="component" value="Unassembled WGS sequence"/>
</dbReference>
<evidence type="ECO:0000256" key="1">
    <source>
        <dbReference type="SAM" id="Phobius"/>
    </source>
</evidence>
<proteinExistence type="predicted"/>
<sequence length="248" mass="26700">MSLGSLTTIFSPAPACISPDQYWLEERDGQSYVQQGPPFTQAPERFPSGFTPAPASYYWPGLLMDATSVGEYFCPSGSDTEYSGQLWLSTLGCWVGITSAATVAVTKPQPQNSIITTLVLSTGIIGAYAVNVRFEKTNDRLPEETGFLSQHVPTIATTSTISKAQDWDRGSVSAGAAAGIGIGAGIGVIPITAGIFLLVSRVRARRQAPRQQYVDTGDPPIFFTWKTLELKRPELQGNEPMHATIELP</sequence>
<protein>
    <submittedName>
        <fullName evidence="2">Uncharacterized protein</fullName>
    </submittedName>
</protein>
<gene>
    <name evidence="2" type="ORF">GQ607_013175</name>
</gene>
<dbReference type="AlphaFoldDB" id="A0A8H3W599"/>
<keyword evidence="3" id="KW-1185">Reference proteome</keyword>
<evidence type="ECO:0000313" key="2">
    <source>
        <dbReference type="EMBL" id="KAF0319527.1"/>
    </source>
</evidence>
<comment type="caution">
    <text evidence="2">The sequence shown here is derived from an EMBL/GenBank/DDBJ whole genome shotgun (WGS) entry which is preliminary data.</text>
</comment>
<feature type="non-terminal residue" evidence="2">
    <location>
        <position position="1"/>
    </location>
</feature>
<keyword evidence="1" id="KW-1133">Transmembrane helix</keyword>
<evidence type="ECO:0000313" key="3">
    <source>
        <dbReference type="Proteomes" id="UP000434172"/>
    </source>
</evidence>